<evidence type="ECO:0000313" key="2">
    <source>
        <dbReference type="Proteomes" id="UP001199916"/>
    </source>
</evidence>
<name>A0ABS8YJU7_9BACL</name>
<accession>A0ABS8YJU7</accession>
<reference evidence="1 2" key="1">
    <citation type="submission" date="2021-11" db="EMBL/GenBank/DDBJ databases">
        <title>Draft genome sequence of Paenibacillus profundus YoMME, a new Gram-positive bacteria with exoelectrogenic properties.</title>
        <authorList>
            <person name="Hubenova Y."/>
            <person name="Hubenova E."/>
            <person name="Manasiev Y."/>
            <person name="Peykov S."/>
            <person name="Mitov M."/>
        </authorList>
    </citation>
    <scope>NUCLEOTIDE SEQUENCE [LARGE SCALE GENOMIC DNA]</scope>
    <source>
        <strain evidence="1 2">YoMME</strain>
    </source>
</reference>
<keyword evidence="2" id="KW-1185">Reference proteome</keyword>
<organism evidence="1 2">
    <name type="scientific">Paenibacillus profundus</name>
    <dbReference type="NCBI Taxonomy" id="1173085"/>
    <lineage>
        <taxon>Bacteria</taxon>
        <taxon>Bacillati</taxon>
        <taxon>Bacillota</taxon>
        <taxon>Bacilli</taxon>
        <taxon>Bacillales</taxon>
        <taxon>Paenibacillaceae</taxon>
        <taxon>Paenibacillus</taxon>
    </lineage>
</organism>
<dbReference type="EMBL" id="JAJNBZ010000011">
    <property type="protein sequence ID" value="MCE5170625.1"/>
    <property type="molecule type" value="Genomic_DNA"/>
</dbReference>
<evidence type="ECO:0000313" key="1">
    <source>
        <dbReference type="EMBL" id="MCE5170625.1"/>
    </source>
</evidence>
<gene>
    <name evidence="1" type="ORF">LQV63_15015</name>
</gene>
<sequence length="435" mass="50689">MEIEYYKKYSSDRYKNTETNYLTILTPFQKEYVKKANHHAAALLRSNPLIDSIINNTVRIRRYDILSRYQDHNNSPSVRSMHSCNIVFIYNGNAYLYSIYEDELLWIGGDIACRQQARNKVFIVGLNDVLNLSRFYSEFCLYISNLDAGHVLYNIKHVLGHLSVDYYQYSHINGKPIMDKLSLDRSSYYISFMLELDAPVVLDDEQMPADAGISFDVRLQKKFDELAPTTYVKPLLKEYANESISEKKYMDHKEIEFLPLSEKVRRNSAHTMVGNFNLDESFIHFQIEDAMKLLKQSEKILSSPFVEYCFLARENENVLRLYSITGETSIIEGDFSTLMFDDHRFFDLKTYKVVFICYSKTASIYETGLRNLLITCGEIMQITALYASSAGYSFRPMKNHNDHYIKRILSLHDEYEVNYIGVLCNSPVTQISFDI</sequence>
<evidence type="ECO:0008006" key="3">
    <source>
        <dbReference type="Google" id="ProtNLM"/>
    </source>
</evidence>
<dbReference type="RefSeq" id="WP_233697303.1">
    <property type="nucleotide sequence ID" value="NZ_JAJNBZ010000011.1"/>
</dbReference>
<comment type="caution">
    <text evidence="1">The sequence shown here is derived from an EMBL/GenBank/DDBJ whole genome shotgun (WGS) entry which is preliminary data.</text>
</comment>
<dbReference type="Proteomes" id="UP001199916">
    <property type="component" value="Unassembled WGS sequence"/>
</dbReference>
<protein>
    <recommendedName>
        <fullName evidence="3">Nitroreductase domain-containing protein</fullName>
    </recommendedName>
</protein>
<proteinExistence type="predicted"/>